<dbReference type="OrthoDB" id="9806939at2"/>
<evidence type="ECO:0000256" key="3">
    <source>
        <dbReference type="SAM" id="SignalP"/>
    </source>
</evidence>
<feature type="coiled-coil region" evidence="2">
    <location>
        <begin position="108"/>
        <end position="135"/>
    </location>
</feature>
<dbReference type="EMBL" id="AUVB01000013">
    <property type="protein sequence ID" value="KGE05016.1"/>
    <property type="molecule type" value="Genomic_DNA"/>
</dbReference>
<keyword evidence="6" id="KW-1185">Reference proteome</keyword>
<name>A0A095XZ39_9GAMM</name>
<dbReference type="Proteomes" id="UP000029640">
    <property type="component" value="Unassembled WGS sequence"/>
</dbReference>
<dbReference type="Gene3D" id="2.40.420.20">
    <property type="match status" value="1"/>
</dbReference>
<dbReference type="HOGENOM" id="CLU_018816_1_0_6"/>
<feature type="chain" id="PRO_5001914040" evidence="3">
    <location>
        <begin position="28"/>
        <end position="356"/>
    </location>
</feature>
<dbReference type="PANTHER" id="PTHR30469">
    <property type="entry name" value="MULTIDRUG RESISTANCE PROTEIN MDTA"/>
    <property type="match status" value="1"/>
</dbReference>
<dbReference type="NCBIfam" id="TIGR01730">
    <property type="entry name" value="RND_mfp"/>
    <property type="match status" value="1"/>
</dbReference>
<dbReference type="PANTHER" id="PTHR30469:SF18">
    <property type="entry name" value="RESISTANCE-NODULATION-CELL DIVISION (RND) EFFLUX MEMBRANE FUSION PROTEIN-RELATED"/>
    <property type="match status" value="1"/>
</dbReference>
<gene>
    <name evidence="5" type="ORF">HRUBRA_00489</name>
</gene>
<evidence type="ECO:0000256" key="1">
    <source>
        <dbReference type="ARBA" id="ARBA00009477"/>
    </source>
</evidence>
<reference evidence="5 6" key="1">
    <citation type="journal article" date="2014" name="Genome Announc.">
        <title>Genome Sequence of Gammaproteobacterial Pseudohaliea rubra Type Strain DSM 19751, Isolated from Coastal Seawater of the Mediterranean Sea.</title>
        <authorList>
            <person name="Spring S."/>
            <person name="Fiebig A."/>
            <person name="Riedel T."/>
            <person name="Goker M."/>
            <person name="Klenk H.P."/>
        </authorList>
    </citation>
    <scope>NUCLEOTIDE SEQUENCE [LARGE SCALE GENOMIC DNA]</scope>
    <source>
        <strain evidence="5 6">DSM 19751</strain>
    </source>
</reference>
<dbReference type="eggNOG" id="COG0845">
    <property type="taxonomic scope" value="Bacteria"/>
</dbReference>
<dbReference type="AlphaFoldDB" id="A0A095XZ39"/>
<keyword evidence="3" id="KW-0732">Signal</keyword>
<sequence>MSTVTQGFRHLLARLSFLFAVLPLALAGCGDGAEAPAEPPPPVVRTVVVAPDDPAALRLSAVIRARVEAPLTFQRPGRIVARHVDTGETVPADQLLFSLDDRRERLELTRAEAALAAATAEADNARTELARQRDLVARELTSRQALDAASLLARATEARLAVAESELGLARVALAETELRAPAAGTVMRLETEVGAVLRPEAPALLFAKAGPREAEVFLGSPAAPPTATLWHGGEAFTVELREQQGVADTTSRGWRTRYQLPAALQLPLGSVASLSFTDAGNAATFTVPLAAVDERGEGPQLWRVVDGRSEPIPVTVVAVDREEARVRGDLNTGDTVIALGTHLLAPGMRVREQGP</sequence>
<dbReference type="InterPro" id="IPR058624">
    <property type="entry name" value="MdtA-like_HH"/>
</dbReference>
<evidence type="ECO:0000256" key="2">
    <source>
        <dbReference type="SAM" id="Coils"/>
    </source>
</evidence>
<feature type="signal peptide" evidence="3">
    <location>
        <begin position="1"/>
        <end position="27"/>
    </location>
</feature>
<feature type="domain" description="Multidrug resistance protein MdtA-like alpha-helical hairpin" evidence="4">
    <location>
        <begin position="108"/>
        <end position="175"/>
    </location>
</feature>
<dbReference type="Gene3D" id="1.10.287.470">
    <property type="entry name" value="Helix hairpin bin"/>
    <property type="match status" value="1"/>
</dbReference>
<accession>A0A095XZ39</accession>
<dbReference type="SUPFAM" id="SSF111369">
    <property type="entry name" value="HlyD-like secretion proteins"/>
    <property type="match status" value="1"/>
</dbReference>
<proteinExistence type="inferred from homology"/>
<evidence type="ECO:0000313" key="6">
    <source>
        <dbReference type="Proteomes" id="UP000029640"/>
    </source>
</evidence>
<dbReference type="InterPro" id="IPR006143">
    <property type="entry name" value="RND_pump_MFP"/>
</dbReference>
<dbReference type="RefSeq" id="WP_052094273.1">
    <property type="nucleotide sequence ID" value="NZ_KN234746.1"/>
</dbReference>
<organism evidence="5 6">
    <name type="scientific">Pseudohaliea rubra DSM 19751</name>
    <dbReference type="NCBI Taxonomy" id="1265313"/>
    <lineage>
        <taxon>Bacteria</taxon>
        <taxon>Pseudomonadati</taxon>
        <taxon>Pseudomonadota</taxon>
        <taxon>Gammaproteobacteria</taxon>
        <taxon>Cellvibrionales</taxon>
        <taxon>Halieaceae</taxon>
        <taxon>Pseudohaliea</taxon>
    </lineage>
</organism>
<evidence type="ECO:0000259" key="4">
    <source>
        <dbReference type="Pfam" id="PF25876"/>
    </source>
</evidence>
<dbReference type="STRING" id="1265313.HRUBRA_00489"/>
<dbReference type="GO" id="GO:0015562">
    <property type="term" value="F:efflux transmembrane transporter activity"/>
    <property type="evidence" value="ECO:0007669"/>
    <property type="project" value="TreeGrafter"/>
</dbReference>
<dbReference type="Pfam" id="PF25876">
    <property type="entry name" value="HH_MFP_RND"/>
    <property type="match status" value="1"/>
</dbReference>
<dbReference type="GO" id="GO:1990281">
    <property type="term" value="C:efflux pump complex"/>
    <property type="evidence" value="ECO:0007669"/>
    <property type="project" value="TreeGrafter"/>
</dbReference>
<comment type="similarity">
    <text evidence="1">Belongs to the membrane fusion protein (MFP) (TC 8.A.1) family.</text>
</comment>
<comment type="caution">
    <text evidence="5">The sequence shown here is derived from an EMBL/GenBank/DDBJ whole genome shotgun (WGS) entry which is preliminary data.</text>
</comment>
<keyword evidence="2" id="KW-0175">Coiled coil</keyword>
<protein>
    <submittedName>
        <fullName evidence="5">RND efflux membrane fusion protein</fullName>
    </submittedName>
</protein>
<dbReference type="Gene3D" id="2.40.50.100">
    <property type="match status" value="1"/>
</dbReference>
<evidence type="ECO:0000313" key="5">
    <source>
        <dbReference type="EMBL" id="KGE05016.1"/>
    </source>
</evidence>